<evidence type="ECO:0000313" key="3">
    <source>
        <dbReference type="Proteomes" id="UP001499915"/>
    </source>
</evidence>
<name>A0ABN1I3C1_9GAMM</name>
<dbReference type="EMBL" id="BAAAET010000001">
    <property type="protein sequence ID" value="GAA0685440.1"/>
    <property type="molecule type" value="Genomic_DNA"/>
</dbReference>
<dbReference type="RefSeq" id="WP_425543382.1">
    <property type="nucleotide sequence ID" value="NZ_BAAAET010000001.1"/>
</dbReference>
<comment type="caution">
    <text evidence="2">The sequence shown here is derived from an EMBL/GenBank/DDBJ whole genome shotgun (WGS) entry which is preliminary data.</text>
</comment>
<protein>
    <recommendedName>
        <fullName evidence="1">DUF4113 domain-containing protein</fullName>
    </recommendedName>
</protein>
<accession>A0ABN1I3C1</accession>
<dbReference type="InterPro" id="IPR025188">
    <property type="entry name" value="DUF4113"/>
</dbReference>
<gene>
    <name evidence="2" type="ORF">GCM10009104_08800</name>
</gene>
<keyword evidence="3" id="KW-1185">Reference proteome</keyword>
<feature type="domain" description="DUF4113" evidence="1">
    <location>
        <begin position="31"/>
        <end position="79"/>
    </location>
</feature>
<sequence>MKAGVMMTDFYEPGVYQPSLFDDAKQKPNSKALMATLDHIKNSGKGHVYIASQGVQKDWKMKRQRLSPAYTTNWKDLPGAI</sequence>
<reference evidence="2 3" key="1">
    <citation type="journal article" date="2019" name="Int. J. Syst. Evol. Microbiol.">
        <title>The Global Catalogue of Microorganisms (GCM) 10K type strain sequencing project: providing services to taxonomists for standard genome sequencing and annotation.</title>
        <authorList>
            <consortium name="The Broad Institute Genomics Platform"/>
            <consortium name="The Broad Institute Genome Sequencing Center for Infectious Disease"/>
            <person name="Wu L."/>
            <person name="Ma J."/>
        </authorList>
    </citation>
    <scope>NUCLEOTIDE SEQUENCE [LARGE SCALE GENOMIC DNA]</scope>
    <source>
        <strain evidence="2 3">JCM 15134</strain>
    </source>
</reference>
<dbReference type="Pfam" id="PF13438">
    <property type="entry name" value="DUF4113"/>
    <property type="match status" value="1"/>
</dbReference>
<evidence type="ECO:0000313" key="2">
    <source>
        <dbReference type="EMBL" id="GAA0685440.1"/>
    </source>
</evidence>
<proteinExistence type="predicted"/>
<dbReference type="Proteomes" id="UP001499915">
    <property type="component" value="Unassembled WGS sequence"/>
</dbReference>
<organism evidence="2 3">
    <name type="scientific">Marinobacterium maritimum</name>
    <dbReference type="NCBI Taxonomy" id="500162"/>
    <lineage>
        <taxon>Bacteria</taxon>
        <taxon>Pseudomonadati</taxon>
        <taxon>Pseudomonadota</taxon>
        <taxon>Gammaproteobacteria</taxon>
        <taxon>Oceanospirillales</taxon>
        <taxon>Oceanospirillaceae</taxon>
        <taxon>Marinobacterium</taxon>
    </lineage>
</organism>
<evidence type="ECO:0000259" key="1">
    <source>
        <dbReference type="Pfam" id="PF13438"/>
    </source>
</evidence>